<dbReference type="Proteomes" id="UP000262582">
    <property type="component" value="Chromosome"/>
</dbReference>
<protein>
    <submittedName>
        <fullName evidence="3">FkbM family methyltransferase</fullName>
    </submittedName>
    <submittedName>
        <fullName evidence="2">Methyltransferase, FkbM family</fullName>
    </submittedName>
</protein>
<keyword evidence="3" id="KW-0808">Transferase</keyword>
<evidence type="ECO:0000313" key="5">
    <source>
        <dbReference type="Proteomes" id="UP000290588"/>
    </source>
</evidence>
<organism evidence="3 5">
    <name type="scientific">Arcobacter ellisii</name>
    <dbReference type="NCBI Taxonomy" id="913109"/>
    <lineage>
        <taxon>Bacteria</taxon>
        <taxon>Pseudomonadati</taxon>
        <taxon>Campylobacterota</taxon>
        <taxon>Epsilonproteobacteria</taxon>
        <taxon>Campylobacterales</taxon>
        <taxon>Arcobacteraceae</taxon>
        <taxon>Arcobacter</taxon>
    </lineage>
</organism>
<dbReference type="NCBIfam" id="TIGR01444">
    <property type="entry name" value="fkbM_fam"/>
    <property type="match status" value="1"/>
</dbReference>
<keyword evidence="3" id="KW-0489">Methyltransferase</keyword>
<dbReference type="OrthoDB" id="9810122at2"/>
<dbReference type="GO" id="GO:0032259">
    <property type="term" value="P:methylation"/>
    <property type="evidence" value="ECO:0007669"/>
    <property type="project" value="UniProtKB-KW"/>
</dbReference>
<reference evidence="3 5" key="1">
    <citation type="submission" date="2017-09" db="EMBL/GenBank/DDBJ databases">
        <title>Genomics of the genus Arcobacter.</title>
        <authorList>
            <person name="Perez-Cataluna A."/>
            <person name="Figueras M.J."/>
            <person name="Salas-Masso N."/>
        </authorList>
    </citation>
    <scope>NUCLEOTIDE SEQUENCE [LARGE SCALE GENOMIC DNA]</scope>
    <source>
        <strain evidence="3 5">CECT 7837</strain>
    </source>
</reference>
<name>A0A347UAL2_9BACT</name>
<dbReference type="Proteomes" id="UP000290588">
    <property type="component" value="Unassembled WGS sequence"/>
</dbReference>
<evidence type="ECO:0000313" key="3">
    <source>
        <dbReference type="EMBL" id="RXI29748.1"/>
    </source>
</evidence>
<sequence>MSELVNKLRRFKYTLSGYFSKKSFSQQGEDLIIRFIFNQLKIKNPSYMDIGAHDPYYLSNTAIFYKNGSRGINIEPNPSLIKRFNFLRRKDINLNIGISDTIGNIDFFIMSEPTMSTFSEKEARYLQENSRIKIKKITKVEILPIKIILDRYFDSKFPDFLSIDVEGIEDLILNSIDFSNTYPKVICLETMTYSENGEELKRNNLIETLLNNNYFIYADNYINTIFVHKDVWKNRFCNIS</sequence>
<dbReference type="EMBL" id="NXIG01000010">
    <property type="protein sequence ID" value="RXI29748.1"/>
    <property type="molecule type" value="Genomic_DNA"/>
</dbReference>
<feature type="domain" description="Methyltransferase FkbM" evidence="1">
    <location>
        <begin position="49"/>
        <end position="194"/>
    </location>
</feature>
<dbReference type="InterPro" id="IPR006342">
    <property type="entry name" value="FkbM_mtfrase"/>
</dbReference>
<evidence type="ECO:0000259" key="1">
    <source>
        <dbReference type="Pfam" id="PF05050"/>
    </source>
</evidence>
<proteinExistence type="predicted"/>
<dbReference type="GO" id="GO:0008168">
    <property type="term" value="F:methyltransferase activity"/>
    <property type="evidence" value="ECO:0007669"/>
    <property type="project" value="UniProtKB-KW"/>
</dbReference>
<dbReference type="Gene3D" id="3.40.50.150">
    <property type="entry name" value="Vaccinia Virus protein VP39"/>
    <property type="match status" value="1"/>
</dbReference>
<dbReference type="KEGG" id="aell:AELL_2264"/>
<dbReference type="InterPro" id="IPR029063">
    <property type="entry name" value="SAM-dependent_MTases_sf"/>
</dbReference>
<reference evidence="2 4" key="2">
    <citation type="submission" date="2018-08" db="EMBL/GenBank/DDBJ databases">
        <title>Complete genome of the Arcobacter ellisii type strain LMG 26155.</title>
        <authorList>
            <person name="Miller W.G."/>
            <person name="Yee E."/>
            <person name="Bono J.L."/>
        </authorList>
    </citation>
    <scope>NUCLEOTIDE SEQUENCE [LARGE SCALE GENOMIC DNA]</scope>
    <source>
        <strain evidence="2 4">LMG 26155</strain>
    </source>
</reference>
<evidence type="ECO:0000313" key="2">
    <source>
        <dbReference type="EMBL" id="AXX95890.1"/>
    </source>
</evidence>
<keyword evidence="4" id="KW-1185">Reference proteome</keyword>
<dbReference type="Pfam" id="PF05050">
    <property type="entry name" value="Methyltransf_21"/>
    <property type="match status" value="1"/>
</dbReference>
<dbReference type="RefSeq" id="WP_118918050.1">
    <property type="nucleotide sequence ID" value="NZ_CP032097.1"/>
</dbReference>
<dbReference type="EMBL" id="CP032097">
    <property type="protein sequence ID" value="AXX95890.1"/>
    <property type="molecule type" value="Genomic_DNA"/>
</dbReference>
<dbReference type="SUPFAM" id="SSF53335">
    <property type="entry name" value="S-adenosyl-L-methionine-dependent methyltransferases"/>
    <property type="match status" value="1"/>
</dbReference>
<dbReference type="AlphaFoldDB" id="A0A347UAL2"/>
<evidence type="ECO:0000313" key="4">
    <source>
        <dbReference type="Proteomes" id="UP000262582"/>
    </source>
</evidence>
<gene>
    <name evidence="2" type="ORF">AELL_2264</name>
    <name evidence="3" type="ORF">CP962_10300</name>
</gene>
<accession>A0A347UAL2</accession>